<feature type="chain" id="PRO_5045056258" description="Secreted protein" evidence="1">
    <location>
        <begin position="27"/>
        <end position="150"/>
    </location>
</feature>
<keyword evidence="1" id="KW-0732">Signal</keyword>
<comment type="caution">
    <text evidence="2">The sequence shown here is derived from an EMBL/GenBank/DDBJ whole genome shotgun (WGS) entry which is preliminary data.</text>
</comment>
<dbReference type="Proteomes" id="UP001267878">
    <property type="component" value="Unassembled WGS sequence"/>
</dbReference>
<feature type="signal peptide" evidence="1">
    <location>
        <begin position="1"/>
        <end position="26"/>
    </location>
</feature>
<name>A0ABU1VSN1_9GAMM</name>
<sequence length="150" mass="15457">MKRTSLPLLAVLACALATAGVAPARAAHREVDCTLHYSLTGWSLVYKHTTGNGRITCDNGQSMPVSVSAKALGVTAGKWHIDHGKGHFTDVRNINETLGRYVQASANAGLVKSGEAQVLTKGPVTLALAGAGAGVNLGVDVGAFNIKPAR</sequence>
<reference evidence="2 3" key="1">
    <citation type="submission" date="2023-07" db="EMBL/GenBank/DDBJ databases">
        <title>Sorghum-associated microbial communities from plants grown in Nebraska, USA.</title>
        <authorList>
            <person name="Schachtman D."/>
        </authorList>
    </citation>
    <scope>NUCLEOTIDE SEQUENCE [LARGE SCALE GENOMIC DNA]</scope>
    <source>
        <strain evidence="2 3">BE187</strain>
    </source>
</reference>
<keyword evidence="3" id="KW-1185">Reference proteome</keyword>
<accession>A0ABU1VSN1</accession>
<evidence type="ECO:0000256" key="1">
    <source>
        <dbReference type="SAM" id="SignalP"/>
    </source>
</evidence>
<evidence type="ECO:0008006" key="4">
    <source>
        <dbReference type="Google" id="ProtNLM"/>
    </source>
</evidence>
<protein>
    <recommendedName>
        <fullName evidence="4">Secreted protein</fullName>
    </recommendedName>
</protein>
<dbReference type="RefSeq" id="WP_310055314.1">
    <property type="nucleotide sequence ID" value="NZ_JAVDVW010000002.1"/>
</dbReference>
<evidence type="ECO:0000313" key="2">
    <source>
        <dbReference type="EMBL" id="MDR7100496.1"/>
    </source>
</evidence>
<organism evidence="2 3">
    <name type="scientific">Agrilutibacter niabensis</name>
    <dbReference type="NCBI Taxonomy" id="380628"/>
    <lineage>
        <taxon>Bacteria</taxon>
        <taxon>Pseudomonadati</taxon>
        <taxon>Pseudomonadota</taxon>
        <taxon>Gammaproteobacteria</taxon>
        <taxon>Lysobacterales</taxon>
        <taxon>Lysobacteraceae</taxon>
        <taxon>Agrilutibacter</taxon>
    </lineage>
</organism>
<proteinExistence type="predicted"/>
<dbReference type="EMBL" id="JAVDVW010000002">
    <property type="protein sequence ID" value="MDR7100496.1"/>
    <property type="molecule type" value="Genomic_DNA"/>
</dbReference>
<evidence type="ECO:0000313" key="3">
    <source>
        <dbReference type="Proteomes" id="UP001267878"/>
    </source>
</evidence>
<gene>
    <name evidence="2" type="ORF">J2X04_002877</name>
</gene>